<dbReference type="KEGG" id="mbak:MSBR3_1023"/>
<dbReference type="EMBL" id="CP009517">
    <property type="protein sequence ID" value="AKB81601.1"/>
    <property type="molecule type" value="Genomic_DNA"/>
</dbReference>
<proteinExistence type="predicted"/>
<dbReference type="RefSeq" id="WP_048107016.1">
    <property type="nucleotide sequence ID" value="NZ_CP009517.1"/>
</dbReference>
<dbReference type="Proteomes" id="UP000033066">
    <property type="component" value="Chromosome"/>
</dbReference>
<evidence type="ECO:0000313" key="2">
    <source>
        <dbReference type="Proteomes" id="UP000033066"/>
    </source>
</evidence>
<gene>
    <name evidence="1" type="ORF">MSBR3_1023</name>
</gene>
<evidence type="ECO:0000313" key="1">
    <source>
        <dbReference type="EMBL" id="AKB81601.1"/>
    </source>
</evidence>
<keyword evidence="2" id="KW-1185">Reference proteome</keyword>
<reference evidence="1" key="1">
    <citation type="submission" date="2014-07" db="EMBL/GenBank/DDBJ databases">
        <title>Methanogenic archaea and the global carbon cycle.</title>
        <authorList>
            <person name="Henriksen J.R."/>
            <person name="Luke J."/>
            <person name="Reinhart S."/>
            <person name="Benedict M.N."/>
            <person name="Youngblut N.D."/>
            <person name="Metcalf M.E."/>
            <person name="Whitaker R.J."/>
            <person name="Metcalf W.W."/>
        </authorList>
    </citation>
    <scope>NUCLEOTIDE SEQUENCE [LARGE SCALE GENOMIC DNA]</scope>
    <source>
        <strain evidence="1">3</strain>
    </source>
</reference>
<dbReference type="HOGENOM" id="CLU_065973_0_0_2"/>
<organism evidence="1 2">
    <name type="scientific">Methanosarcina barkeri 3</name>
    <dbReference type="NCBI Taxonomy" id="1434107"/>
    <lineage>
        <taxon>Archaea</taxon>
        <taxon>Methanobacteriati</taxon>
        <taxon>Methanobacteriota</taxon>
        <taxon>Stenosarchaea group</taxon>
        <taxon>Methanomicrobia</taxon>
        <taxon>Methanosarcinales</taxon>
        <taxon>Methanosarcinaceae</taxon>
        <taxon>Methanosarcina</taxon>
    </lineage>
</organism>
<dbReference type="AlphaFoldDB" id="A0A0E3SJ60"/>
<dbReference type="OrthoDB" id="131942at2157"/>
<dbReference type="STRING" id="1434107.MSBR3_1023"/>
<dbReference type="GeneID" id="24788522"/>
<name>A0A0E3SJ60_METBA</name>
<sequence>MLTVETSGLKGITSFTTYDGGELKDCKLKEYNLIHTKYGDLVPQYGNPGFRKKQLAALSFYKNGKIKSISLEQQTEISTPMGILPAELVTFFEDGSINSLFPLNGQISGFWSEEEEGKLAQKLHFSFPFGDFCAKIIGLRFYPDGRVRSLILWPNERIIIDTPAGKMPVRIGFRLFEDGSIKSVEPAEPFLIETPIGSVNTYDADALGIDADKNSVCFDEKGRLISLCTFDIITVRKKNGEKEIIFPTLRPGLTTEYEKVPIKLFFDTDTVSIGDTKSIDYNDSTKAADYNDNTKATDYNDNTKATDYNDNTTDYSGDARAVNYKIAECTFLIMRGNYMETKSCGDCSSCKGCM</sequence>
<protein>
    <submittedName>
        <fullName evidence="1">Uncharacterized protein</fullName>
    </submittedName>
</protein>
<dbReference type="PATRIC" id="fig|1434107.4.peg.1345"/>
<accession>A0A0E3SJ60</accession>